<dbReference type="GO" id="GO:0005615">
    <property type="term" value="C:extracellular space"/>
    <property type="evidence" value="ECO:0007669"/>
    <property type="project" value="TreeGrafter"/>
</dbReference>
<evidence type="ECO:0000313" key="5">
    <source>
        <dbReference type="Proteomes" id="UP000319931"/>
    </source>
</evidence>
<name>A0A502FY86_9SPHN</name>
<sequence length="226" mass="21977">MTFKTNLYLSAMAGALIVGAAATAQTAPAPAAPAPATAGTQTAPTAGMPATGQTAPATAAPAAGANPTVGGAVMDATKPIAVNASAAPNLSTLVTAVKAAGLATTLSGPGPFTVFAPTNDAFTRLAPGTVATLMKPENKATLAKVLTYHVVPGTLTLADLQAKVTAGGGKASLVTVEGDPLVVETVGSAVQLTDVNGNKSYIETADVKQSNGVVHVVNGVVLPKLG</sequence>
<dbReference type="PANTHER" id="PTHR10900:SF77">
    <property type="entry name" value="FI19380P1"/>
    <property type="match status" value="1"/>
</dbReference>
<dbReference type="InterPro" id="IPR050904">
    <property type="entry name" value="Adhesion/Biosynth-related"/>
</dbReference>
<dbReference type="SMART" id="SM00554">
    <property type="entry name" value="FAS1"/>
    <property type="match status" value="1"/>
</dbReference>
<feature type="domain" description="FAS1" evidence="3">
    <location>
        <begin position="77"/>
        <end position="221"/>
    </location>
</feature>
<dbReference type="EMBL" id="RCZC01000002">
    <property type="protein sequence ID" value="TPG54439.1"/>
    <property type="molecule type" value="Genomic_DNA"/>
</dbReference>
<keyword evidence="5" id="KW-1185">Reference proteome</keyword>
<dbReference type="InterPro" id="IPR000782">
    <property type="entry name" value="FAS1_domain"/>
</dbReference>
<comment type="caution">
    <text evidence="4">The sequence shown here is derived from an EMBL/GenBank/DDBJ whole genome shotgun (WGS) entry which is preliminary data.</text>
</comment>
<evidence type="ECO:0000259" key="3">
    <source>
        <dbReference type="PROSITE" id="PS50213"/>
    </source>
</evidence>
<evidence type="ECO:0000256" key="1">
    <source>
        <dbReference type="SAM" id="MobiDB-lite"/>
    </source>
</evidence>
<gene>
    <name evidence="4" type="ORF">EAH76_07180</name>
</gene>
<protein>
    <submittedName>
        <fullName evidence="4">Fasciclin domain-containing protein</fullName>
    </submittedName>
</protein>
<feature type="chain" id="PRO_5021389761" evidence="2">
    <location>
        <begin position="25"/>
        <end position="226"/>
    </location>
</feature>
<evidence type="ECO:0000313" key="4">
    <source>
        <dbReference type="EMBL" id="TPG54439.1"/>
    </source>
</evidence>
<dbReference type="InterPro" id="IPR036378">
    <property type="entry name" value="FAS1_dom_sf"/>
</dbReference>
<feature type="signal peptide" evidence="2">
    <location>
        <begin position="1"/>
        <end position="24"/>
    </location>
</feature>
<dbReference type="RefSeq" id="WP_140849541.1">
    <property type="nucleotide sequence ID" value="NZ_RCZC01000002.1"/>
</dbReference>
<feature type="region of interest" description="Disordered" evidence="1">
    <location>
        <begin position="30"/>
        <end position="63"/>
    </location>
</feature>
<keyword evidence="2" id="KW-0732">Signal</keyword>
<dbReference type="Proteomes" id="UP000319931">
    <property type="component" value="Unassembled WGS sequence"/>
</dbReference>
<organism evidence="4 5">
    <name type="scientific">Sphingomonas glacialis</name>
    <dbReference type="NCBI Taxonomy" id="658225"/>
    <lineage>
        <taxon>Bacteria</taxon>
        <taxon>Pseudomonadati</taxon>
        <taxon>Pseudomonadota</taxon>
        <taxon>Alphaproteobacteria</taxon>
        <taxon>Sphingomonadales</taxon>
        <taxon>Sphingomonadaceae</taxon>
        <taxon>Sphingomonas</taxon>
    </lineage>
</organism>
<dbReference type="PROSITE" id="PS50213">
    <property type="entry name" value="FAS1"/>
    <property type="match status" value="1"/>
</dbReference>
<dbReference type="SUPFAM" id="SSF82153">
    <property type="entry name" value="FAS1 domain"/>
    <property type="match status" value="1"/>
</dbReference>
<dbReference type="PANTHER" id="PTHR10900">
    <property type="entry name" value="PERIOSTIN-RELATED"/>
    <property type="match status" value="1"/>
</dbReference>
<accession>A0A502FY86</accession>
<dbReference type="Gene3D" id="2.30.180.10">
    <property type="entry name" value="FAS1 domain"/>
    <property type="match status" value="1"/>
</dbReference>
<dbReference type="Pfam" id="PF02469">
    <property type="entry name" value="Fasciclin"/>
    <property type="match status" value="1"/>
</dbReference>
<dbReference type="AlphaFoldDB" id="A0A502FY86"/>
<dbReference type="OrthoDB" id="9800666at2"/>
<evidence type="ECO:0000256" key="2">
    <source>
        <dbReference type="SAM" id="SignalP"/>
    </source>
</evidence>
<proteinExistence type="predicted"/>
<reference evidence="4 5" key="1">
    <citation type="journal article" date="2019" name="Environ. Microbiol.">
        <title>Species interactions and distinct microbial communities in high Arctic permafrost affected cryosols are associated with the CH4 and CO2 gas fluxes.</title>
        <authorList>
            <person name="Altshuler I."/>
            <person name="Hamel J."/>
            <person name="Turney S."/>
            <person name="Magnuson E."/>
            <person name="Levesque R."/>
            <person name="Greer C."/>
            <person name="Whyte L.G."/>
        </authorList>
    </citation>
    <scope>NUCLEOTIDE SEQUENCE [LARGE SCALE GENOMIC DNA]</scope>
    <source>
        <strain evidence="4 5">E6.1</strain>
    </source>
</reference>
<dbReference type="FunFam" id="2.30.180.10:FF:000014">
    <property type="entry name" value="Stabilin 1"/>
    <property type="match status" value="1"/>
</dbReference>